<protein>
    <submittedName>
        <fullName evidence="5">FCD domain-containing protein</fullName>
    </submittedName>
</protein>
<dbReference type="Pfam" id="PF00392">
    <property type="entry name" value="GntR"/>
    <property type="match status" value="1"/>
</dbReference>
<accession>A0ABV1K4Z1</accession>
<dbReference type="InterPro" id="IPR036390">
    <property type="entry name" value="WH_DNA-bd_sf"/>
</dbReference>
<dbReference type="InterPro" id="IPR000524">
    <property type="entry name" value="Tscrpt_reg_HTH_GntR"/>
</dbReference>
<dbReference type="PROSITE" id="PS50949">
    <property type="entry name" value="HTH_GNTR"/>
    <property type="match status" value="1"/>
</dbReference>
<evidence type="ECO:0000313" key="6">
    <source>
        <dbReference type="Proteomes" id="UP001494902"/>
    </source>
</evidence>
<dbReference type="PRINTS" id="PR00035">
    <property type="entry name" value="HTHGNTR"/>
</dbReference>
<dbReference type="InterPro" id="IPR036388">
    <property type="entry name" value="WH-like_DNA-bd_sf"/>
</dbReference>
<keyword evidence="3" id="KW-0804">Transcription</keyword>
<reference evidence="5 6" key="1">
    <citation type="submission" date="2024-03" db="EMBL/GenBank/DDBJ databases">
        <title>Draft genome sequence of Pseudonocardia nematodicida JCM 31783.</title>
        <authorList>
            <person name="Butdee W."/>
            <person name="Duangmal K."/>
        </authorList>
    </citation>
    <scope>NUCLEOTIDE SEQUENCE [LARGE SCALE GENOMIC DNA]</scope>
    <source>
        <strain evidence="5 6">JCM 31783</strain>
    </source>
</reference>
<dbReference type="PANTHER" id="PTHR43537:SF5">
    <property type="entry name" value="UXU OPERON TRANSCRIPTIONAL REGULATOR"/>
    <property type="match status" value="1"/>
</dbReference>
<proteinExistence type="predicted"/>
<name>A0ABV1K4Z1_9PSEU</name>
<keyword evidence="6" id="KW-1185">Reference proteome</keyword>
<keyword evidence="2" id="KW-0238">DNA-binding</keyword>
<evidence type="ECO:0000256" key="3">
    <source>
        <dbReference type="ARBA" id="ARBA00023163"/>
    </source>
</evidence>
<dbReference type="Proteomes" id="UP001494902">
    <property type="component" value="Unassembled WGS sequence"/>
</dbReference>
<dbReference type="Pfam" id="PF07729">
    <property type="entry name" value="FCD"/>
    <property type="match status" value="1"/>
</dbReference>
<dbReference type="SMART" id="SM00345">
    <property type="entry name" value="HTH_GNTR"/>
    <property type="match status" value="1"/>
</dbReference>
<keyword evidence="1" id="KW-0805">Transcription regulation</keyword>
<evidence type="ECO:0000256" key="2">
    <source>
        <dbReference type="ARBA" id="ARBA00023125"/>
    </source>
</evidence>
<dbReference type="InterPro" id="IPR011711">
    <property type="entry name" value="GntR_C"/>
</dbReference>
<dbReference type="SUPFAM" id="SSF46785">
    <property type="entry name" value="Winged helix' DNA-binding domain"/>
    <property type="match status" value="1"/>
</dbReference>
<comment type="caution">
    <text evidence="5">The sequence shown here is derived from an EMBL/GenBank/DDBJ whole genome shotgun (WGS) entry which is preliminary data.</text>
</comment>
<dbReference type="SMART" id="SM00895">
    <property type="entry name" value="FCD"/>
    <property type="match status" value="1"/>
</dbReference>
<organism evidence="5 6">
    <name type="scientific">Pseudonocardia nematodicida</name>
    <dbReference type="NCBI Taxonomy" id="1206997"/>
    <lineage>
        <taxon>Bacteria</taxon>
        <taxon>Bacillati</taxon>
        <taxon>Actinomycetota</taxon>
        <taxon>Actinomycetes</taxon>
        <taxon>Pseudonocardiales</taxon>
        <taxon>Pseudonocardiaceae</taxon>
        <taxon>Pseudonocardia</taxon>
    </lineage>
</organism>
<gene>
    <name evidence="5" type="ORF">WIS52_03475</name>
</gene>
<feature type="domain" description="HTH gntR-type" evidence="4">
    <location>
        <begin position="1"/>
        <end position="69"/>
    </location>
</feature>
<sequence>MSSRVAREIVRDIAARGLGVGDTLEPESEMMQRYQVARASLREALRILEVHGLIRMKPGPGGGPIVSEVDSVEFGRMMTLFLQAKGIQFNELVEARLIIEPLAARLAAARHDPEDKEVLRRIVQDGLDAEGDEQWLAASNAFHATVLSMSGNGLIDLFARAMKEIFTERASAVYVARRRGHVRRTHSDIADAIIAGDADVAEDLMRAHMEEYARTVARREPQLMEEIVDWR</sequence>
<dbReference type="PANTHER" id="PTHR43537">
    <property type="entry name" value="TRANSCRIPTIONAL REGULATOR, GNTR FAMILY"/>
    <property type="match status" value="1"/>
</dbReference>
<dbReference type="InterPro" id="IPR008920">
    <property type="entry name" value="TF_FadR/GntR_C"/>
</dbReference>
<dbReference type="SUPFAM" id="SSF48008">
    <property type="entry name" value="GntR ligand-binding domain-like"/>
    <property type="match status" value="1"/>
</dbReference>
<dbReference type="Gene3D" id="1.10.10.10">
    <property type="entry name" value="Winged helix-like DNA-binding domain superfamily/Winged helix DNA-binding domain"/>
    <property type="match status" value="1"/>
</dbReference>
<evidence type="ECO:0000259" key="4">
    <source>
        <dbReference type="PROSITE" id="PS50949"/>
    </source>
</evidence>
<evidence type="ECO:0000313" key="5">
    <source>
        <dbReference type="EMBL" id="MEQ3549522.1"/>
    </source>
</evidence>
<evidence type="ECO:0000256" key="1">
    <source>
        <dbReference type="ARBA" id="ARBA00023015"/>
    </source>
</evidence>
<dbReference type="EMBL" id="JBEDNQ010000001">
    <property type="protein sequence ID" value="MEQ3549522.1"/>
    <property type="molecule type" value="Genomic_DNA"/>
</dbReference>
<dbReference type="RefSeq" id="WP_349296595.1">
    <property type="nucleotide sequence ID" value="NZ_JBEDNQ010000001.1"/>
</dbReference>
<dbReference type="Gene3D" id="1.20.120.530">
    <property type="entry name" value="GntR ligand-binding domain-like"/>
    <property type="match status" value="1"/>
</dbReference>